<name>A0A5N6DEW3_ASPPA</name>
<sequence length="203" mass="23060">MAPTEHEYQPQEFILTRTGPLRINMTITPKKDEHSCRYFVHINGLFHDNTDITLHASASKNGQTLGSCRFNKFHTTRMHLTLGDQQSYLMFSPQSGCYSWSLMAIRHTEGKVQQRREFLWKRTEASRVSGCLGLELCGADTSDIYAEYFGAASGSLKAGKLRVRFDLGDIWKTMVLLTLSALIEKERQRRARQGHNSIAMLGS</sequence>
<evidence type="ECO:0000313" key="1">
    <source>
        <dbReference type="EMBL" id="KAB8203741.1"/>
    </source>
</evidence>
<protein>
    <recommendedName>
        <fullName evidence="3">Tubby C-terminal-like domain-containing protein</fullName>
    </recommendedName>
</protein>
<organism evidence="1 2">
    <name type="scientific">Aspergillus parasiticus</name>
    <dbReference type="NCBI Taxonomy" id="5067"/>
    <lineage>
        <taxon>Eukaryota</taxon>
        <taxon>Fungi</taxon>
        <taxon>Dikarya</taxon>
        <taxon>Ascomycota</taxon>
        <taxon>Pezizomycotina</taxon>
        <taxon>Eurotiomycetes</taxon>
        <taxon>Eurotiomycetidae</taxon>
        <taxon>Eurotiales</taxon>
        <taxon>Aspergillaceae</taxon>
        <taxon>Aspergillus</taxon>
        <taxon>Aspergillus subgen. Circumdati</taxon>
    </lineage>
</organism>
<dbReference type="AlphaFoldDB" id="A0A5N6DEW3"/>
<evidence type="ECO:0000313" key="2">
    <source>
        <dbReference type="Proteomes" id="UP000326532"/>
    </source>
</evidence>
<dbReference type="EMBL" id="ML734987">
    <property type="protein sequence ID" value="KAB8203741.1"/>
    <property type="molecule type" value="Genomic_DNA"/>
</dbReference>
<gene>
    <name evidence="1" type="ORF">BDV34DRAFT_236218</name>
</gene>
<proteinExistence type="predicted"/>
<dbReference type="OMA" id="DITMHAG"/>
<dbReference type="VEuPathDB" id="FungiDB:BDV34DRAFT_236218"/>
<dbReference type="Proteomes" id="UP000326532">
    <property type="component" value="Unassembled WGS sequence"/>
</dbReference>
<accession>A0A5N6DEW3</accession>
<evidence type="ECO:0008006" key="3">
    <source>
        <dbReference type="Google" id="ProtNLM"/>
    </source>
</evidence>
<reference evidence="1 2" key="1">
    <citation type="submission" date="2019-04" db="EMBL/GenBank/DDBJ databases">
        <title>Fungal friends and foes A comparative genomics study of 23 Aspergillus species from section Flavi.</title>
        <authorList>
            <consortium name="DOE Joint Genome Institute"/>
            <person name="Kjaerbolling I."/>
            <person name="Vesth T.C."/>
            <person name="Frisvad J.C."/>
            <person name="Nybo J.L."/>
            <person name="Theobald S."/>
            <person name="Kildgaard S."/>
            <person name="Petersen T.I."/>
            <person name="Kuo A."/>
            <person name="Sato A."/>
            <person name="Lyhne E.K."/>
            <person name="Kogle M.E."/>
            <person name="Wiebenga A."/>
            <person name="Kun R.S."/>
            <person name="Lubbers R.J."/>
            <person name="Makela M.R."/>
            <person name="Barry K."/>
            <person name="Chovatia M."/>
            <person name="Clum A."/>
            <person name="Daum C."/>
            <person name="Haridas S."/>
            <person name="He G."/>
            <person name="LaButti K."/>
            <person name="Lipzen A."/>
            <person name="Mondo S."/>
            <person name="Pangilinan J."/>
            <person name="Riley R."/>
            <person name="Salamov A."/>
            <person name="Simmons B.A."/>
            <person name="Magnuson J.K."/>
            <person name="Henrissat B."/>
            <person name="Mortensen U.H."/>
            <person name="Larsen T.O."/>
            <person name="De vries R.P."/>
            <person name="Grigoriev I.V."/>
            <person name="Machida M."/>
            <person name="Baker S.E."/>
            <person name="Andersen M.R."/>
        </authorList>
    </citation>
    <scope>NUCLEOTIDE SEQUENCE [LARGE SCALE GENOMIC DNA]</scope>
    <source>
        <strain evidence="1 2">CBS 117618</strain>
    </source>
</reference>
<keyword evidence="2" id="KW-1185">Reference proteome</keyword>